<feature type="region of interest" description="Disordered" evidence="8">
    <location>
        <begin position="1"/>
        <end position="26"/>
    </location>
</feature>
<feature type="transmembrane region" description="Helical" evidence="7">
    <location>
        <begin position="31"/>
        <end position="52"/>
    </location>
</feature>
<dbReference type="NCBIfam" id="TIGR00247">
    <property type="entry name" value="endolytic transglycosylase MltG"/>
    <property type="match status" value="1"/>
</dbReference>
<evidence type="ECO:0000313" key="9">
    <source>
        <dbReference type="EMBL" id="MFB9377830.1"/>
    </source>
</evidence>
<dbReference type="EC" id="4.2.2.29" evidence="7"/>
<accession>A0ABV5LUV4</accession>
<organism evidence="9 10">
    <name type="scientific">Kineococcus gynurae</name>
    <dbReference type="NCBI Taxonomy" id="452979"/>
    <lineage>
        <taxon>Bacteria</taxon>
        <taxon>Bacillati</taxon>
        <taxon>Actinomycetota</taxon>
        <taxon>Actinomycetes</taxon>
        <taxon>Kineosporiales</taxon>
        <taxon>Kineosporiaceae</taxon>
        <taxon>Kineococcus</taxon>
    </lineage>
</organism>
<evidence type="ECO:0000256" key="3">
    <source>
        <dbReference type="ARBA" id="ARBA00022989"/>
    </source>
</evidence>
<keyword evidence="4 7" id="KW-0472">Membrane</keyword>
<evidence type="ECO:0000256" key="7">
    <source>
        <dbReference type="HAMAP-Rule" id="MF_02065"/>
    </source>
</evidence>
<dbReference type="Gene3D" id="3.30.1490.480">
    <property type="entry name" value="Endolytic murein transglycosylase"/>
    <property type="match status" value="1"/>
</dbReference>
<evidence type="ECO:0000256" key="1">
    <source>
        <dbReference type="ARBA" id="ARBA00022475"/>
    </source>
</evidence>
<dbReference type="PANTHER" id="PTHR30518:SF2">
    <property type="entry name" value="ENDOLYTIC MUREIN TRANSGLYCOSYLASE"/>
    <property type="match status" value="1"/>
</dbReference>
<comment type="subcellular location">
    <subcellularLocation>
        <location evidence="7">Cell membrane</location>
        <topology evidence="7">Single-pass membrane protein</topology>
    </subcellularLocation>
</comment>
<dbReference type="RefSeq" id="WP_380137805.1">
    <property type="nucleotide sequence ID" value="NZ_JBHLUI010000008.1"/>
</dbReference>
<feature type="site" description="Important for catalytic activity" evidence="7">
    <location>
        <position position="247"/>
    </location>
</feature>
<evidence type="ECO:0000256" key="6">
    <source>
        <dbReference type="ARBA" id="ARBA00023316"/>
    </source>
</evidence>
<keyword evidence="10" id="KW-1185">Reference proteome</keyword>
<reference evidence="9 10" key="1">
    <citation type="submission" date="2024-09" db="EMBL/GenBank/DDBJ databases">
        <authorList>
            <person name="Sun Q."/>
            <person name="Mori K."/>
        </authorList>
    </citation>
    <scope>NUCLEOTIDE SEQUENCE [LARGE SCALE GENOMIC DNA]</scope>
    <source>
        <strain evidence="9 10">TISTR 1856</strain>
    </source>
</reference>
<evidence type="ECO:0000256" key="8">
    <source>
        <dbReference type="SAM" id="MobiDB-lite"/>
    </source>
</evidence>
<comment type="function">
    <text evidence="7">Functions as a peptidoglycan terminase that cleaves nascent peptidoglycan strands endolytically to terminate their elongation.</text>
</comment>
<keyword evidence="2 7" id="KW-0812">Transmembrane</keyword>
<keyword evidence="1 7" id="KW-1003">Cell membrane</keyword>
<dbReference type="HAMAP" id="MF_02065">
    <property type="entry name" value="MltG"/>
    <property type="match status" value="1"/>
</dbReference>
<comment type="caution">
    <text evidence="9">The sequence shown here is derived from an EMBL/GenBank/DDBJ whole genome shotgun (WGS) entry which is preliminary data.</text>
</comment>
<comment type="similarity">
    <text evidence="7">Belongs to the transglycosylase MltG family.</text>
</comment>
<keyword evidence="5 7" id="KW-0456">Lyase</keyword>
<evidence type="ECO:0000256" key="5">
    <source>
        <dbReference type="ARBA" id="ARBA00023239"/>
    </source>
</evidence>
<sequence>MIDLTDLPGQPRPESGPPRAERRRRRRRRTAVVVLVGLVILGGGTAAAWGTLGPVVAGFVESNDYEGSGSGSVDVTIPDGASGRAIGTTLAEAGVIKTQRAFVDAAQANPASSGVQPGTYRLRSEMSAAAALDLLLDPASRVTTRLTVPEGLRATQVFGLITDSTGIEQAQIDAALADPAALGLPASANGNVEGYLFPATYDVNPDETAVQLLSAMVARSKQAIAELGITPEQEHDVVVMASIAEKEARTPEDMAKVTRVLLNRLAADRPLQLDSTVSYAVNGTTVTTTAAERDIDSPYNTYRYPGLPAGPISNPGEAALKAALEPTPGPWLYFVTVNLQTGETKFATTDSEHLAYVEEFRAYLRANPEQ</sequence>
<name>A0ABV5LUV4_9ACTN</name>
<evidence type="ECO:0000313" key="10">
    <source>
        <dbReference type="Proteomes" id="UP001589748"/>
    </source>
</evidence>
<keyword evidence="3 7" id="KW-1133">Transmembrane helix</keyword>
<dbReference type="CDD" id="cd08010">
    <property type="entry name" value="MltG_like"/>
    <property type="match status" value="1"/>
</dbReference>
<dbReference type="EMBL" id="JBHMDM010000007">
    <property type="protein sequence ID" value="MFB9377830.1"/>
    <property type="molecule type" value="Genomic_DNA"/>
</dbReference>
<proteinExistence type="inferred from homology"/>
<dbReference type="InterPro" id="IPR003770">
    <property type="entry name" value="MLTG-like"/>
</dbReference>
<dbReference type="Pfam" id="PF02618">
    <property type="entry name" value="YceG"/>
    <property type="match status" value="1"/>
</dbReference>
<protein>
    <recommendedName>
        <fullName evidence="7">Endolytic murein transglycosylase</fullName>
        <ecNumber evidence="7">4.2.2.29</ecNumber>
    </recommendedName>
    <alternativeName>
        <fullName evidence="7">Peptidoglycan lytic transglycosylase</fullName>
    </alternativeName>
    <alternativeName>
        <fullName evidence="7">Peptidoglycan polymerization terminase</fullName>
    </alternativeName>
</protein>
<evidence type="ECO:0000256" key="4">
    <source>
        <dbReference type="ARBA" id="ARBA00023136"/>
    </source>
</evidence>
<dbReference type="PANTHER" id="PTHR30518">
    <property type="entry name" value="ENDOLYTIC MUREIN TRANSGLYCOSYLASE"/>
    <property type="match status" value="1"/>
</dbReference>
<evidence type="ECO:0000256" key="2">
    <source>
        <dbReference type="ARBA" id="ARBA00022692"/>
    </source>
</evidence>
<dbReference type="Proteomes" id="UP001589748">
    <property type="component" value="Unassembled WGS sequence"/>
</dbReference>
<gene>
    <name evidence="7 9" type="primary">mltG</name>
    <name evidence="9" type="ORF">ACFFVI_12715</name>
</gene>
<comment type="catalytic activity">
    <reaction evidence="7">
        <text>a peptidoglycan chain = a peptidoglycan chain with N-acetyl-1,6-anhydromuramyl-[peptide] at the reducing end + a peptidoglycan chain with N-acetylglucosamine at the non-reducing end.</text>
        <dbReference type="EC" id="4.2.2.29"/>
    </reaction>
</comment>
<keyword evidence="6 7" id="KW-0961">Cell wall biogenesis/degradation</keyword>